<evidence type="ECO:0000256" key="4">
    <source>
        <dbReference type="SAM" id="MobiDB-lite"/>
    </source>
</evidence>
<reference evidence="6 7" key="1">
    <citation type="submission" date="2024-07" db="EMBL/GenBank/DDBJ databases">
        <title>Section-level genome sequencing and comparative genomics of Aspergillus sections Usti and Cavernicolus.</title>
        <authorList>
            <consortium name="Lawrence Berkeley National Laboratory"/>
            <person name="Nybo J.L."/>
            <person name="Vesth T.C."/>
            <person name="Theobald S."/>
            <person name="Frisvad J.C."/>
            <person name="Larsen T.O."/>
            <person name="Kjaerboelling I."/>
            <person name="Rothschild-Mancinelli K."/>
            <person name="Lyhne E.K."/>
            <person name="Kogle M.E."/>
            <person name="Barry K."/>
            <person name="Clum A."/>
            <person name="Na H."/>
            <person name="Ledsgaard L."/>
            <person name="Lin J."/>
            <person name="Lipzen A."/>
            <person name="Kuo A."/>
            <person name="Riley R."/>
            <person name="Mondo S."/>
            <person name="Labutti K."/>
            <person name="Haridas S."/>
            <person name="Pangalinan J."/>
            <person name="Salamov A.A."/>
            <person name="Simmons B.A."/>
            <person name="Magnuson J.K."/>
            <person name="Chen J."/>
            <person name="Drula E."/>
            <person name="Henrissat B."/>
            <person name="Wiebenga A."/>
            <person name="Lubbers R.J."/>
            <person name="Gomes A.C."/>
            <person name="Makela M.R."/>
            <person name="Stajich J."/>
            <person name="Grigoriev I.V."/>
            <person name="Mortensen U.H."/>
            <person name="De Vries R.P."/>
            <person name="Baker S.E."/>
            <person name="Andersen M.R."/>
        </authorList>
    </citation>
    <scope>NUCLEOTIDE SEQUENCE [LARGE SCALE GENOMIC DNA]</scope>
    <source>
        <strain evidence="6 7">CBS 209.92</strain>
    </source>
</reference>
<sequence>MSTCAAPSCSKPGTNKCSGCKITPVRYCSKDCQRDDWKTHKTPARASASPTAGSSALARLPRTPILKMTPATSSHSPWRNMETGRRRFAS</sequence>
<protein>
    <recommendedName>
        <fullName evidence="5">MYND-type domain-containing protein</fullName>
    </recommendedName>
</protein>
<proteinExistence type="predicted"/>
<feature type="region of interest" description="Disordered" evidence="4">
    <location>
        <begin position="39"/>
        <end position="90"/>
    </location>
</feature>
<evidence type="ECO:0000256" key="2">
    <source>
        <dbReference type="ARBA" id="ARBA00022771"/>
    </source>
</evidence>
<evidence type="ECO:0000313" key="7">
    <source>
        <dbReference type="Proteomes" id="UP001610563"/>
    </source>
</evidence>
<name>A0ABR4GCF8_9EURO</name>
<keyword evidence="1" id="KW-0479">Metal-binding</keyword>
<evidence type="ECO:0000259" key="5">
    <source>
        <dbReference type="Pfam" id="PF01753"/>
    </source>
</evidence>
<dbReference type="Pfam" id="PF01753">
    <property type="entry name" value="zf-MYND"/>
    <property type="match status" value="1"/>
</dbReference>
<keyword evidence="7" id="KW-1185">Reference proteome</keyword>
<dbReference type="Proteomes" id="UP001610563">
    <property type="component" value="Unassembled WGS sequence"/>
</dbReference>
<dbReference type="EMBL" id="JBFTWV010000024">
    <property type="protein sequence ID" value="KAL2796715.1"/>
    <property type="molecule type" value="Genomic_DNA"/>
</dbReference>
<comment type="caution">
    <text evidence="6">The sequence shown here is derived from an EMBL/GenBank/DDBJ whole genome shotgun (WGS) entry which is preliminary data.</text>
</comment>
<evidence type="ECO:0000313" key="6">
    <source>
        <dbReference type="EMBL" id="KAL2796715.1"/>
    </source>
</evidence>
<dbReference type="Gene3D" id="6.10.140.2220">
    <property type="match status" value="1"/>
</dbReference>
<evidence type="ECO:0000256" key="3">
    <source>
        <dbReference type="ARBA" id="ARBA00022833"/>
    </source>
</evidence>
<keyword evidence="3" id="KW-0862">Zinc</keyword>
<dbReference type="InterPro" id="IPR002893">
    <property type="entry name" value="Znf_MYND"/>
</dbReference>
<feature type="domain" description="MYND-type" evidence="5">
    <location>
        <begin position="8"/>
        <end position="42"/>
    </location>
</feature>
<evidence type="ECO:0000256" key="1">
    <source>
        <dbReference type="ARBA" id="ARBA00022723"/>
    </source>
</evidence>
<dbReference type="SUPFAM" id="SSF144232">
    <property type="entry name" value="HIT/MYND zinc finger-like"/>
    <property type="match status" value="1"/>
</dbReference>
<organism evidence="6 7">
    <name type="scientific">Aspergillus keveii</name>
    <dbReference type="NCBI Taxonomy" id="714993"/>
    <lineage>
        <taxon>Eukaryota</taxon>
        <taxon>Fungi</taxon>
        <taxon>Dikarya</taxon>
        <taxon>Ascomycota</taxon>
        <taxon>Pezizomycotina</taxon>
        <taxon>Eurotiomycetes</taxon>
        <taxon>Eurotiomycetidae</taxon>
        <taxon>Eurotiales</taxon>
        <taxon>Aspergillaceae</taxon>
        <taxon>Aspergillus</taxon>
        <taxon>Aspergillus subgen. Nidulantes</taxon>
    </lineage>
</organism>
<gene>
    <name evidence="6" type="ORF">BJX66DRAFT_299115</name>
</gene>
<keyword evidence="2" id="KW-0863">Zinc-finger</keyword>
<accession>A0ABR4GCF8</accession>